<dbReference type="SMART" id="SM00028">
    <property type="entry name" value="TPR"/>
    <property type="match status" value="6"/>
</dbReference>
<keyword evidence="3" id="KW-1185">Reference proteome</keyword>
<dbReference type="SUPFAM" id="SSF48452">
    <property type="entry name" value="TPR-like"/>
    <property type="match status" value="2"/>
</dbReference>
<dbReference type="SUPFAM" id="SSF52540">
    <property type="entry name" value="P-loop containing nucleoside triphosphate hydrolases"/>
    <property type="match status" value="1"/>
</dbReference>
<dbReference type="InterPro" id="IPR053137">
    <property type="entry name" value="NLR-like"/>
</dbReference>
<dbReference type="Pfam" id="PF00931">
    <property type="entry name" value="NB-ARC"/>
    <property type="match status" value="1"/>
</dbReference>
<sequence>MPTRPEDFTIGWICAVSTEYVVACELLDHEYSKDDIPRLDTQRDRNAYTFGRIFGHNIVIACLPEGRYGTNSAAVASERMRISFPAIRFGLLVGIAGGAPNPNSGHDIRLGDVVVSSPTKRYGGVLQYDHGKAVQYHEFEESGNLPPPPDLLLNAMSRLKTIHKRKGHRIQETVQTMLARNRRLRDDYGRPDIMSDQLYESTYIHDSQAICHCSRTGSHRPMDFSFVIPRTQRDPKADDPAIHYGLIASANTVMKDAIARDALVAKHDVLCFEMEAAGLMNTFPCVVIRGICDYSDTHKNDAWQGYAAATATAYAMELLEIIPGTDVQRMQSDNMEGVVHFAMQQVNAMPPGLHSETSMQTASEPDLSFTHMSDIPLAITKSHYLIPPRNGRFVGREDKLQLLESRLFVDTDCRQCAIVGLGGVGKTQLALAFCHKIKRSYPDYSIFWLSGLSHARFKQDYAMIAKACSITTSEKDDMLPHVKEYLSSEAAGKWLLVLDNIDDKTLLFDNEDGLANSLPQSENGKLLFTTRYKDIAVDIAGSGNVLDLEVMTVDESELFLKKSLGRGNLIHDKMVVRELLAELEYLPLAIAQASSYIIKTSISLSDYLSLLKSSEADMISLLSHDFRDNTRDKESRSAVAATWLVSFQQMQKEEPAAADILFFIALIENKKIPMSILPQPTHGNLLHAIGTLMGYSFLTRQGNEDDYDMHRLVHRTVRLWMRQAGILVEWTERALIHLAKMFPWDDWKHRNIWREYVPHTVRILQDTRNMPSGYRADICIRLGCCLSLDGRFSEALLWISECATWRNAFLPKNDKKRLDAQHELAIAYKDTNQSRKAIVLLEEVIAIETNRFASDHLSKLASQHVLAMAYFDDDQRERAIKLLEQIVEEKTARLAENDPSRLASQHELARAYSRDGKTTKAIQLLEQIVKVKGAQLTKNDPSRLVSQHELATAYRTNGNTEKAIELLEQVVDVQAHELAENNPSRLLSEHELASAYLKNGETKRAIDLLKHVVHVQTAELIPSDPTSLASQHELGRAYRRDGQTEQAIQLLKQVVEAKSELAVNDPSRLVSQQVLARAFEDADQIENAVHLISHVVDACQTFFPPDHPDRLLYEADLSRMQKRLERRQAQLDHNNWDNDVITIDDSDDAREWFTD</sequence>
<dbReference type="Proteomes" id="UP000664169">
    <property type="component" value="Unassembled WGS sequence"/>
</dbReference>
<evidence type="ECO:0000259" key="1">
    <source>
        <dbReference type="Pfam" id="PF00931"/>
    </source>
</evidence>
<name>A0A8H3HZ77_9LECA</name>
<dbReference type="EMBL" id="CAJPDQ010000004">
    <property type="protein sequence ID" value="CAF9908617.1"/>
    <property type="molecule type" value="Genomic_DNA"/>
</dbReference>
<feature type="domain" description="NB-ARC" evidence="1">
    <location>
        <begin position="397"/>
        <end position="563"/>
    </location>
</feature>
<dbReference type="InterPro" id="IPR002182">
    <property type="entry name" value="NB-ARC"/>
</dbReference>
<dbReference type="Pfam" id="PF13424">
    <property type="entry name" value="TPR_12"/>
    <property type="match status" value="2"/>
</dbReference>
<accession>A0A8H3HZ77</accession>
<gene>
    <name evidence="2" type="ORF">GOMPHAMPRED_006215</name>
</gene>
<dbReference type="Gene3D" id="1.25.40.10">
    <property type="entry name" value="Tetratricopeptide repeat domain"/>
    <property type="match status" value="2"/>
</dbReference>
<dbReference type="InterPro" id="IPR027417">
    <property type="entry name" value="P-loop_NTPase"/>
</dbReference>
<dbReference type="GO" id="GO:0009116">
    <property type="term" value="P:nucleoside metabolic process"/>
    <property type="evidence" value="ECO:0007669"/>
    <property type="project" value="InterPro"/>
</dbReference>
<reference evidence="2" key="1">
    <citation type="submission" date="2021-03" db="EMBL/GenBank/DDBJ databases">
        <authorList>
            <person name="Tagirdzhanova G."/>
        </authorList>
    </citation>
    <scope>NUCLEOTIDE SEQUENCE</scope>
</reference>
<dbReference type="AlphaFoldDB" id="A0A8H3HZ77"/>
<dbReference type="PANTHER" id="PTHR46082">
    <property type="entry name" value="ATP/GTP-BINDING PROTEIN-RELATED"/>
    <property type="match status" value="1"/>
</dbReference>
<dbReference type="InterPro" id="IPR011990">
    <property type="entry name" value="TPR-like_helical_dom_sf"/>
</dbReference>
<dbReference type="OrthoDB" id="20872at2759"/>
<proteinExistence type="predicted"/>
<dbReference type="GO" id="GO:0043531">
    <property type="term" value="F:ADP binding"/>
    <property type="evidence" value="ECO:0007669"/>
    <property type="project" value="InterPro"/>
</dbReference>
<dbReference type="Gene3D" id="3.40.50.300">
    <property type="entry name" value="P-loop containing nucleotide triphosphate hydrolases"/>
    <property type="match status" value="1"/>
</dbReference>
<dbReference type="GO" id="GO:0003824">
    <property type="term" value="F:catalytic activity"/>
    <property type="evidence" value="ECO:0007669"/>
    <property type="project" value="InterPro"/>
</dbReference>
<dbReference type="PANTHER" id="PTHR46082:SF11">
    <property type="entry name" value="AAA+ ATPASE DOMAIN-CONTAINING PROTEIN-RELATED"/>
    <property type="match status" value="1"/>
</dbReference>
<evidence type="ECO:0000313" key="2">
    <source>
        <dbReference type="EMBL" id="CAF9908617.1"/>
    </source>
</evidence>
<dbReference type="Gene3D" id="3.40.50.1580">
    <property type="entry name" value="Nucleoside phosphorylase domain"/>
    <property type="match status" value="1"/>
</dbReference>
<comment type="caution">
    <text evidence="2">The sequence shown here is derived from an EMBL/GenBank/DDBJ whole genome shotgun (WGS) entry which is preliminary data.</text>
</comment>
<organism evidence="2 3">
    <name type="scientific">Gomphillus americanus</name>
    <dbReference type="NCBI Taxonomy" id="1940652"/>
    <lineage>
        <taxon>Eukaryota</taxon>
        <taxon>Fungi</taxon>
        <taxon>Dikarya</taxon>
        <taxon>Ascomycota</taxon>
        <taxon>Pezizomycotina</taxon>
        <taxon>Lecanoromycetes</taxon>
        <taxon>OSLEUM clade</taxon>
        <taxon>Ostropomycetidae</taxon>
        <taxon>Ostropales</taxon>
        <taxon>Graphidaceae</taxon>
        <taxon>Gomphilloideae</taxon>
        <taxon>Gomphillus</taxon>
    </lineage>
</organism>
<dbReference type="InterPro" id="IPR035994">
    <property type="entry name" value="Nucleoside_phosphorylase_sf"/>
</dbReference>
<dbReference type="SUPFAM" id="SSF53167">
    <property type="entry name" value="Purine and uridine phosphorylases"/>
    <property type="match status" value="1"/>
</dbReference>
<protein>
    <recommendedName>
        <fullName evidence="1">NB-ARC domain-containing protein</fullName>
    </recommendedName>
</protein>
<dbReference type="InterPro" id="IPR019734">
    <property type="entry name" value="TPR_rpt"/>
</dbReference>
<evidence type="ECO:0000313" key="3">
    <source>
        <dbReference type="Proteomes" id="UP000664169"/>
    </source>
</evidence>